<evidence type="ECO:0000313" key="5">
    <source>
        <dbReference type="Proteomes" id="UP000596063"/>
    </source>
</evidence>
<dbReference type="SUPFAM" id="SSF51269">
    <property type="entry name" value="AFP III-like domain"/>
    <property type="match status" value="1"/>
</dbReference>
<name>A0A7T4R2V6_9GAMM</name>
<keyword evidence="2" id="KW-1133">Transmembrane helix</keyword>
<dbReference type="Proteomes" id="UP000596063">
    <property type="component" value="Chromosome"/>
</dbReference>
<dbReference type="RefSeq" id="WP_198570792.1">
    <property type="nucleotide sequence ID" value="NZ_CP066167.1"/>
</dbReference>
<dbReference type="InterPro" id="IPR031571">
    <property type="entry name" value="RcpC_dom"/>
</dbReference>
<dbReference type="SMART" id="SM00858">
    <property type="entry name" value="SAF"/>
    <property type="match status" value="1"/>
</dbReference>
<dbReference type="Gene3D" id="3.90.1210.10">
    <property type="entry name" value="Antifreeze-like/N-acetylneuraminic acid synthase C-terminal domain"/>
    <property type="match status" value="1"/>
</dbReference>
<dbReference type="Pfam" id="PF08666">
    <property type="entry name" value="SAF"/>
    <property type="match status" value="1"/>
</dbReference>
<dbReference type="InterPro" id="IPR013974">
    <property type="entry name" value="SAF"/>
</dbReference>
<dbReference type="NCBIfam" id="TIGR03177">
    <property type="entry name" value="pilus_cpaB"/>
    <property type="match status" value="1"/>
</dbReference>
<feature type="transmembrane region" description="Helical" evidence="2">
    <location>
        <begin position="6"/>
        <end position="25"/>
    </location>
</feature>
<dbReference type="EMBL" id="CP066167">
    <property type="protein sequence ID" value="QQD19307.1"/>
    <property type="molecule type" value="Genomic_DNA"/>
</dbReference>
<dbReference type="InterPro" id="IPR036732">
    <property type="entry name" value="AFP_Neu5c_C_sf"/>
</dbReference>
<evidence type="ECO:0000256" key="1">
    <source>
        <dbReference type="SAM" id="MobiDB-lite"/>
    </source>
</evidence>
<dbReference type="KEGG" id="snan:I6N98_05490"/>
<dbReference type="Pfam" id="PF16976">
    <property type="entry name" value="RcpC"/>
    <property type="match status" value="1"/>
</dbReference>
<evidence type="ECO:0000259" key="3">
    <source>
        <dbReference type="SMART" id="SM00858"/>
    </source>
</evidence>
<dbReference type="CDD" id="cd11614">
    <property type="entry name" value="SAF_CpaB_FlgA_like"/>
    <property type="match status" value="1"/>
</dbReference>
<feature type="region of interest" description="Disordered" evidence="1">
    <location>
        <begin position="180"/>
        <end position="211"/>
    </location>
</feature>
<dbReference type="AlphaFoldDB" id="A0A7T4R2V6"/>
<dbReference type="InterPro" id="IPR017592">
    <property type="entry name" value="Pilus_assmbl_Flp-typ_CpaB"/>
</dbReference>
<keyword evidence="2" id="KW-0812">Transmembrane</keyword>
<organism evidence="4 5">
    <name type="scientific">Spongiibacter nanhainus</name>
    <dbReference type="NCBI Taxonomy" id="2794344"/>
    <lineage>
        <taxon>Bacteria</taxon>
        <taxon>Pseudomonadati</taxon>
        <taxon>Pseudomonadota</taxon>
        <taxon>Gammaproteobacteria</taxon>
        <taxon>Cellvibrionales</taxon>
        <taxon>Spongiibacteraceae</taxon>
        <taxon>Spongiibacter</taxon>
    </lineage>
</organism>
<keyword evidence="2" id="KW-0472">Membrane</keyword>
<sequence>MQARTLKIIAALLIISALFMGIIGYKISQQEIKRVEPATATSTSSDYVYAQKLLVTTRTLARGDTLTAEDLTLTPFPIKVDDSFNRIGDVVGKTVEFDIAKGDVLRPSHFEKQSTLTQLIEPGHRALAVKVDEVVGTGGFLKPGDHVDVIFSARASKETYDKSLSRRILRNVKVLAFGEEVESERPEVTTPEEKKNQRSGREDGKKSRSAVLQVSEKDVNKLILAEERGELRLVAVGEADLAHLDNGQSDELTSDDANIEDDATFIKAVTGLTPPPRPKSVYVYNGDKVETVRVPK</sequence>
<evidence type="ECO:0000256" key="2">
    <source>
        <dbReference type="SAM" id="Phobius"/>
    </source>
</evidence>
<keyword evidence="5" id="KW-1185">Reference proteome</keyword>
<evidence type="ECO:0000313" key="4">
    <source>
        <dbReference type="EMBL" id="QQD19307.1"/>
    </source>
</evidence>
<gene>
    <name evidence="4" type="primary">cpaB</name>
    <name evidence="4" type="ORF">I6N98_05490</name>
</gene>
<feature type="compositionally biased region" description="Basic and acidic residues" evidence="1">
    <location>
        <begin position="183"/>
        <end position="206"/>
    </location>
</feature>
<accession>A0A7T4R2V6</accession>
<proteinExistence type="predicted"/>
<reference evidence="4 5" key="1">
    <citation type="submission" date="2020-12" db="EMBL/GenBank/DDBJ databases">
        <authorList>
            <person name="Shan Y."/>
        </authorList>
    </citation>
    <scope>NUCLEOTIDE SEQUENCE [LARGE SCALE GENOMIC DNA]</scope>
    <source>
        <strain evidence="5">csc3.9</strain>
    </source>
</reference>
<protein>
    <submittedName>
        <fullName evidence="4">Flp pilus assembly protein CpaB</fullName>
    </submittedName>
</protein>
<feature type="domain" description="SAF" evidence="3">
    <location>
        <begin position="51"/>
        <end position="111"/>
    </location>
</feature>